<organism evidence="2 3">
    <name type="scientific">Linum tenue</name>
    <dbReference type="NCBI Taxonomy" id="586396"/>
    <lineage>
        <taxon>Eukaryota</taxon>
        <taxon>Viridiplantae</taxon>
        <taxon>Streptophyta</taxon>
        <taxon>Embryophyta</taxon>
        <taxon>Tracheophyta</taxon>
        <taxon>Spermatophyta</taxon>
        <taxon>Magnoliopsida</taxon>
        <taxon>eudicotyledons</taxon>
        <taxon>Gunneridae</taxon>
        <taxon>Pentapetalae</taxon>
        <taxon>rosids</taxon>
        <taxon>fabids</taxon>
        <taxon>Malpighiales</taxon>
        <taxon>Linaceae</taxon>
        <taxon>Linum</taxon>
    </lineage>
</organism>
<gene>
    <name evidence="2" type="ORF">LITE_LOCUS39815</name>
</gene>
<name>A0AAV0PRV5_9ROSI</name>
<dbReference type="EMBL" id="CAMGYJ010000009">
    <property type="protein sequence ID" value="CAI0473889.1"/>
    <property type="molecule type" value="Genomic_DNA"/>
</dbReference>
<proteinExistence type="predicted"/>
<reference evidence="2" key="1">
    <citation type="submission" date="2022-08" db="EMBL/GenBank/DDBJ databases">
        <authorList>
            <person name="Gutierrez-Valencia J."/>
        </authorList>
    </citation>
    <scope>NUCLEOTIDE SEQUENCE</scope>
</reference>
<evidence type="ECO:0000313" key="3">
    <source>
        <dbReference type="Proteomes" id="UP001154282"/>
    </source>
</evidence>
<accession>A0AAV0PRV5</accession>
<dbReference type="Proteomes" id="UP001154282">
    <property type="component" value="Unassembled WGS sequence"/>
</dbReference>
<comment type="caution">
    <text evidence="2">The sequence shown here is derived from an EMBL/GenBank/DDBJ whole genome shotgun (WGS) entry which is preliminary data.</text>
</comment>
<dbReference type="AlphaFoldDB" id="A0AAV0PRV5"/>
<feature type="region of interest" description="Disordered" evidence="1">
    <location>
        <begin position="1"/>
        <end position="57"/>
    </location>
</feature>
<evidence type="ECO:0000313" key="2">
    <source>
        <dbReference type="EMBL" id="CAI0473889.1"/>
    </source>
</evidence>
<protein>
    <submittedName>
        <fullName evidence="2">Uncharacterized protein</fullName>
    </submittedName>
</protein>
<keyword evidence="3" id="KW-1185">Reference proteome</keyword>
<evidence type="ECO:0000256" key="1">
    <source>
        <dbReference type="SAM" id="MobiDB-lite"/>
    </source>
</evidence>
<dbReference type="EMBL" id="CAMGYJ010000009">
    <property type="protein sequence ID" value="CAI0473887.1"/>
    <property type="molecule type" value="Genomic_DNA"/>
</dbReference>
<dbReference type="EMBL" id="CAMGYJ010000009">
    <property type="protein sequence ID" value="CAI0473888.1"/>
    <property type="molecule type" value="Genomic_DNA"/>
</dbReference>
<feature type="compositionally biased region" description="Basic and acidic residues" evidence="1">
    <location>
        <begin position="41"/>
        <end position="50"/>
    </location>
</feature>
<sequence>MNMVAKRAISGASRCRRNRIRTSDEGEPSLPSLRKNMPTIQDRENEENILKPRYGMS</sequence>